<gene>
    <name evidence="1" type="ORF">RND81_12G223800</name>
</gene>
<dbReference type="AlphaFoldDB" id="A0AAW1HE19"/>
<dbReference type="PANTHER" id="PTHR16128:SF5">
    <property type="entry name" value="FAD_NAD(P)-BINDING OXIDOREDUCTASE FAMILY PROTEIN"/>
    <property type="match status" value="1"/>
</dbReference>
<dbReference type="PANTHER" id="PTHR16128">
    <property type="entry name" value="FAD/NAD(P)-BINDING OXIDOREDUCTASE FAMILY PROTEIN"/>
    <property type="match status" value="1"/>
</dbReference>
<organism evidence="1 2">
    <name type="scientific">Saponaria officinalis</name>
    <name type="common">Common soapwort</name>
    <name type="synonym">Lychnis saponaria</name>
    <dbReference type="NCBI Taxonomy" id="3572"/>
    <lineage>
        <taxon>Eukaryota</taxon>
        <taxon>Viridiplantae</taxon>
        <taxon>Streptophyta</taxon>
        <taxon>Embryophyta</taxon>
        <taxon>Tracheophyta</taxon>
        <taxon>Spermatophyta</taxon>
        <taxon>Magnoliopsida</taxon>
        <taxon>eudicotyledons</taxon>
        <taxon>Gunneridae</taxon>
        <taxon>Pentapetalae</taxon>
        <taxon>Caryophyllales</taxon>
        <taxon>Caryophyllaceae</taxon>
        <taxon>Caryophylleae</taxon>
        <taxon>Saponaria</taxon>
    </lineage>
</organism>
<comment type="caution">
    <text evidence="1">The sequence shown here is derived from an EMBL/GenBank/DDBJ whole genome shotgun (WGS) entry which is preliminary data.</text>
</comment>
<dbReference type="InterPro" id="IPR036188">
    <property type="entry name" value="FAD/NAD-bd_sf"/>
</dbReference>
<evidence type="ECO:0000313" key="1">
    <source>
        <dbReference type="EMBL" id="KAK9674291.1"/>
    </source>
</evidence>
<keyword evidence="2" id="KW-1185">Reference proteome</keyword>
<dbReference type="EMBL" id="JBDFQZ010000012">
    <property type="protein sequence ID" value="KAK9674291.1"/>
    <property type="molecule type" value="Genomic_DNA"/>
</dbReference>
<name>A0AAW1HE19_SAPOF</name>
<dbReference type="Proteomes" id="UP001443914">
    <property type="component" value="Unassembled WGS sequence"/>
</dbReference>
<sequence>MKSAITPKVAIIGCGISGAVCASTLAKNGVSVTIFDLGRGPGGRMSQRRETTEDGKDLVFDHGAPYFSVTNPGVLDVVHEWESRGLAAEWKERFGSFDCFSSKFIDHDEDSSKRRYVGIPGMNSICKGLCNEPGIESKFGLGVGKLEWLADQNLWSLHSLDEQQLGNFGGLVATDKLLASPGFAYLKGRPPPIDMNVAPQLASKMQNIPARPCFALMLAFTEPLQSIPMKGFSFLNSEVLRSASCDSSKPGRSSSSECWVLYSTAEYAKKVIEQCDAGLKKPSTETLTKVAKELLHEFQSTGLCTSQPYFMKAHRWGSAFPAVSIAEEEKCLRDSSKKIAVCGDFCVSPSVEGAIQSGLAAASKLLEMFVAPETQNTGMKL</sequence>
<dbReference type="Gene3D" id="3.50.50.60">
    <property type="entry name" value="FAD/NAD(P)-binding domain"/>
    <property type="match status" value="1"/>
</dbReference>
<dbReference type="Gene3D" id="3.90.660.10">
    <property type="match status" value="1"/>
</dbReference>
<dbReference type="Pfam" id="PF13450">
    <property type="entry name" value="NAD_binding_8"/>
    <property type="match status" value="1"/>
</dbReference>
<accession>A0AAW1HE19</accession>
<evidence type="ECO:0008006" key="3">
    <source>
        <dbReference type="Google" id="ProtNLM"/>
    </source>
</evidence>
<protein>
    <recommendedName>
        <fullName evidence="3">Amine oxidase domain-containing protein</fullName>
    </recommendedName>
</protein>
<dbReference type="SUPFAM" id="SSF51905">
    <property type="entry name" value="FAD/NAD(P)-binding domain"/>
    <property type="match status" value="1"/>
</dbReference>
<proteinExistence type="predicted"/>
<evidence type="ECO:0000313" key="2">
    <source>
        <dbReference type="Proteomes" id="UP001443914"/>
    </source>
</evidence>
<dbReference type="EMBL" id="JBDFQZ010000012">
    <property type="protein sequence ID" value="KAK9674290.1"/>
    <property type="molecule type" value="Genomic_DNA"/>
</dbReference>
<reference evidence="1 2" key="1">
    <citation type="submission" date="2024-03" db="EMBL/GenBank/DDBJ databases">
        <title>WGS assembly of Saponaria officinalis var. Norfolk2.</title>
        <authorList>
            <person name="Jenkins J."/>
            <person name="Shu S."/>
            <person name="Grimwood J."/>
            <person name="Barry K."/>
            <person name="Goodstein D."/>
            <person name="Schmutz J."/>
            <person name="Leebens-Mack J."/>
            <person name="Osbourn A."/>
        </authorList>
    </citation>
    <scope>NUCLEOTIDE SEQUENCE [LARGE SCALE GENOMIC DNA]</scope>
    <source>
        <strain evidence="2">cv. Norfolk2</strain>
        <strain evidence="1">JIC</strain>
        <tissue evidence="1">Leaf</tissue>
    </source>
</reference>